<reference evidence="4 5" key="1">
    <citation type="submission" date="2020-08" db="EMBL/GenBank/DDBJ databases">
        <title>Genomic Encyclopedia of Type Strains, Phase IV (KMG-IV): sequencing the most valuable type-strain genomes for metagenomic binning, comparative biology and taxonomic classification.</title>
        <authorList>
            <person name="Goeker M."/>
        </authorList>
    </citation>
    <scope>NUCLEOTIDE SEQUENCE [LARGE SCALE GENOMIC DNA]</scope>
    <source>
        <strain evidence="4 5">DSM 5391</strain>
    </source>
</reference>
<dbReference type="AlphaFoldDB" id="A0A7X0LXS1"/>
<dbReference type="Proteomes" id="UP000531594">
    <property type="component" value="Unassembled WGS sequence"/>
</dbReference>
<evidence type="ECO:0000259" key="3">
    <source>
        <dbReference type="Pfam" id="PF07804"/>
    </source>
</evidence>
<evidence type="ECO:0000313" key="4">
    <source>
        <dbReference type="EMBL" id="MBB6446714.1"/>
    </source>
</evidence>
<proteinExistence type="predicted"/>
<protein>
    <recommendedName>
        <fullName evidence="3">HipA-like C-terminal domain-containing protein</fullName>
    </recommendedName>
</protein>
<gene>
    <name evidence="4" type="ORF">HNR53_003378</name>
</gene>
<dbReference type="EMBL" id="JACHGK010000013">
    <property type="protein sequence ID" value="MBB6446714.1"/>
    <property type="molecule type" value="Genomic_DNA"/>
</dbReference>
<evidence type="ECO:0000313" key="5">
    <source>
        <dbReference type="Proteomes" id="UP000531594"/>
    </source>
</evidence>
<evidence type="ECO:0000256" key="1">
    <source>
        <dbReference type="ARBA" id="ARBA00022679"/>
    </source>
</evidence>
<keyword evidence="5" id="KW-1185">Reference proteome</keyword>
<dbReference type="InterPro" id="IPR012893">
    <property type="entry name" value="HipA-like_C"/>
</dbReference>
<keyword evidence="2" id="KW-0418">Kinase</keyword>
<accession>A0A7X0LXS1</accession>
<organism evidence="4 5">
    <name type="scientific">Bacillus benzoevorans</name>
    <dbReference type="NCBI Taxonomy" id="1456"/>
    <lineage>
        <taxon>Bacteria</taxon>
        <taxon>Bacillati</taxon>
        <taxon>Bacillota</taxon>
        <taxon>Bacilli</taxon>
        <taxon>Bacillales</taxon>
        <taxon>Bacillaceae</taxon>
        <taxon>Bacillus</taxon>
    </lineage>
</organism>
<dbReference type="GO" id="GO:0016301">
    <property type="term" value="F:kinase activity"/>
    <property type="evidence" value="ECO:0007669"/>
    <property type="project" value="UniProtKB-KW"/>
</dbReference>
<dbReference type="RefSeq" id="WP_184527968.1">
    <property type="nucleotide sequence ID" value="NZ_JACHGK010000013.1"/>
</dbReference>
<dbReference type="Pfam" id="PF07804">
    <property type="entry name" value="HipA_C"/>
    <property type="match status" value="1"/>
</dbReference>
<dbReference type="Gene3D" id="1.10.1070.20">
    <property type="match status" value="1"/>
</dbReference>
<name>A0A7X0LXS1_9BACI</name>
<comment type="caution">
    <text evidence="4">The sequence shown here is derived from an EMBL/GenBank/DDBJ whole genome shotgun (WGS) entry which is preliminary data.</text>
</comment>
<evidence type="ECO:0000256" key="2">
    <source>
        <dbReference type="ARBA" id="ARBA00022777"/>
    </source>
</evidence>
<feature type="domain" description="HipA-like C-terminal" evidence="3">
    <location>
        <begin position="16"/>
        <end position="185"/>
    </location>
</feature>
<keyword evidence="1" id="KW-0808">Transferase</keyword>
<sequence>MLKDISEWERIGFGGKSTLEKEELKSPDGLKYLIKYPRKFNQGVSWEDITELIAAEIGKILGLEMMRVEIVTRKGQRGCLLRNFVEEYDAMMAEEGGALLPSLAETYNELQQSSLKNIELIKAGFAMIEKFGYWESIKTEFIDMLLFDSLIGNQDRHPFNWQLLFFIEEGPIFSPIYDNGASLGFRFEDDQLMRKVLNAREMNKYIENTKIKAGLFEKKSVKAKDLLTFIQKRYPKEFTSSVTKLITFDMARYEEFIQSLDFLSDAQSVWLLHIISFRRRKILEWIGEEVEKNE</sequence>